<reference evidence="1 2" key="1">
    <citation type="submission" date="2020-08" db="EMBL/GenBank/DDBJ databases">
        <title>Genomic Encyclopedia of Type Strains, Phase IV (KMG-IV): sequencing the most valuable type-strain genomes for metagenomic binning, comparative biology and taxonomic classification.</title>
        <authorList>
            <person name="Goeker M."/>
        </authorList>
    </citation>
    <scope>NUCLEOTIDE SEQUENCE [LARGE SCALE GENOMIC DNA]</scope>
    <source>
        <strain evidence="1 2">DSM 24696</strain>
    </source>
</reference>
<evidence type="ECO:0000313" key="1">
    <source>
        <dbReference type="EMBL" id="MBB5172444.1"/>
    </source>
</evidence>
<dbReference type="InterPro" id="IPR017647">
    <property type="entry name" value="Dnd_assoc_3"/>
</dbReference>
<protein>
    <submittedName>
        <fullName evidence="1">DNA phosphorothioation-dependent restriction protein DptF</fullName>
    </submittedName>
</protein>
<accession>A0A840QM54</accession>
<name>A0A840QM54_9BACI</name>
<proteinExistence type="predicted"/>
<dbReference type="Proteomes" id="UP000551878">
    <property type="component" value="Unassembled WGS sequence"/>
</dbReference>
<sequence length="593" mass="69203">MSNNQSCLILEFSRFKQSSKEAVEHIEKFNTFKQYMHVQRSFEKQLIDILKDVQQSKRPHLTLVCGSVGDGKSHLLSHINSNYAELFDNMDIHNDATESFSPTKTSVDTLREELASFSDQALDSNEGSKHLIVAINLGTLSNFLYSEYGNEFKRLKSFVEERNIIEDEHSSYDIDPELPFRFVNLSDYHLFELAEGGVKSDFQKKVFEKITSEDERNPFNKVYQSACQSTCPIKQKCPVVKNYELLRRESVQMTIIQQLSELMIKYKVIVSPRAYLDLLYHVLVDESFQHLTNFSSIESAINKMNDEQYILAFLPNLFYEFSKRSDLFYGLKYIQPGTNRSRDIDNLIIRFFNTADVQNIFQSYLNKEIIQELNIENILRKVDGVNSKLKQLLFQTLLRLNKFTTESQEKAIATHDELYNQYINILFKWNRKDVKGLREFYKETISAIYNWNGNTEEGKINLLVGRNQQKYIVSQQLVIEPYVEHNQLIEKSELTRFLNHMVLSFNVKDSNKVHTVGVDYNLFKLIKQMKDGYRPNNQDKNNFINFVDVVQGLIKDGSSTSSLEVKQKVGNHLKSFSLTLDQQFGCYEFKENE</sequence>
<comment type="caution">
    <text evidence="1">The sequence shown here is derived from an EMBL/GenBank/DDBJ whole genome shotgun (WGS) entry which is preliminary data.</text>
</comment>
<organism evidence="1 2">
    <name type="scientific">Texcoconibacillus texcoconensis</name>
    <dbReference type="NCBI Taxonomy" id="1095777"/>
    <lineage>
        <taxon>Bacteria</taxon>
        <taxon>Bacillati</taxon>
        <taxon>Bacillota</taxon>
        <taxon>Bacilli</taxon>
        <taxon>Bacillales</taxon>
        <taxon>Bacillaceae</taxon>
        <taxon>Texcoconibacillus</taxon>
    </lineage>
</organism>
<gene>
    <name evidence="1" type="ORF">HNQ41_000588</name>
</gene>
<dbReference type="EMBL" id="JACHHB010000002">
    <property type="protein sequence ID" value="MBB5172444.1"/>
    <property type="molecule type" value="Genomic_DNA"/>
</dbReference>
<evidence type="ECO:0000313" key="2">
    <source>
        <dbReference type="Proteomes" id="UP000551878"/>
    </source>
</evidence>
<keyword evidence="2" id="KW-1185">Reference proteome</keyword>
<dbReference type="RefSeq" id="WP_184662915.1">
    <property type="nucleotide sequence ID" value="NZ_JACHHB010000002.1"/>
</dbReference>
<dbReference type="AlphaFoldDB" id="A0A840QM54"/>
<dbReference type="NCBIfam" id="TIGR03238">
    <property type="entry name" value="dnd_assoc_3"/>
    <property type="match status" value="1"/>
</dbReference>